<keyword evidence="3" id="KW-1185">Reference proteome</keyword>
<evidence type="ECO:0000259" key="1">
    <source>
        <dbReference type="Pfam" id="PF10592"/>
    </source>
</evidence>
<organism evidence="2 3">
    <name type="scientific">Tahibacter soli</name>
    <dbReference type="NCBI Taxonomy" id="2983605"/>
    <lineage>
        <taxon>Bacteria</taxon>
        <taxon>Pseudomonadati</taxon>
        <taxon>Pseudomonadota</taxon>
        <taxon>Gammaproteobacteria</taxon>
        <taxon>Lysobacterales</taxon>
        <taxon>Rhodanobacteraceae</taxon>
        <taxon>Tahibacter</taxon>
    </lineage>
</organism>
<dbReference type="Proteomes" id="UP001139971">
    <property type="component" value="Unassembled WGS sequence"/>
</dbReference>
<reference evidence="2" key="1">
    <citation type="submission" date="2023-02" db="EMBL/GenBank/DDBJ databases">
        <title>Tahibacter soli sp. nov. isolated from soil.</title>
        <authorList>
            <person name="Baek J.H."/>
            <person name="Lee J.K."/>
            <person name="Choi D.G."/>
            <person name="Jeon C.O."/>
        </authorList>
    </citation>
    <scope>NUCLEOTIDE SEQUENCE</scope>
    <source>
        <strain evidence="2">BL</strain>
    </source>
</reference>
<gene>
    <name evidence="2" type="ORF">OD750_004610</name>
</gene>
<dbReference type="AlphaFoldDB" id="A0A9X3YHS5"/>
<comment type="caution">
    <text evidence="2">The sequence shown here is derived from an EMBL/GenBank/DDBJ whole genome shotgun (WGS) entry which is preliminary data.</text>
</comment>
<dbReference type="EMBL" id="JAOVZO020000003">
    <property type="protein sequence ID" value="MDC8011824.1"/>
    <property type="molecule type" value="Genomic_DNA"/>
</dbReference>
<dbReference type="RefSeq" id="WP_263543095.1">
    <property type="nucleotide sequence ID" value="NZ_JAOVZO020000003.1"/>
</dbReference>
<accession>A0A9X3YHS5</accession>
<evidence type="ECO:0000313" key="3">
    <source>
        <dbReference type="Proteomes" id="UP001139971"/>
    </source>
</evidence>
<sequence length="572" mass="62884">MTTASLTSEKPIGSDPRKELLVAIDAIAKRSGITRDRAIAAWYATALLGIDEDEAIDAASVDGPEDGGCDFIHVDDDQEIIYVLQGYVSDRAERSAGIKKWNALIAAVANVKDPISFKHAGRTDIYERLVEVTPSGYSLVFGLVTLAARSDQIARQREATVRSKTYGSESTFFYETQESLYDKFLIARAADRNVPEDQISFSGAVAEVKGSFGQAIVGAVSAFELARLHSTYQNRLFEGNVRLFIGQRKGGINEKIVETAQARPGDFWALNNGITIVADSFEWVSDTTYLIRRFSVVNGCQTTVSLSRAIDAMKDAGLAQVLVRVVGAKKALLTDIVRFNNTQNPVKLSAVRLLDPIQEGLRSAFSAIGYSYAPKQEGAKVLKNPKRIDLDRITQYLAAMSEDTVLEAVAKKAELFDRSYKTIFPRGLKPERVLLAWLLAQEVELERAALLEACDATIDPTMKAILGIHGTPWGIFVANTIVEQSGSDLSKLNLKRMDGEEFRNSIVKYAKKAMELYSEIAVNIVTTDDAAASPRNVLRAKPFLDKLKRILALRMTKVSTWKLAKLQTVGVS</sequence>
<proteinExistence type="predicted"/>
<protein>
    <submittedName>
        <fullName evidence="2">AIPR family protein</fullName>
    </submittedName>
</protein>
<dbReference type="Pfam" id="PF10592">
    <property type="entry name" value="AIPR"/>
    <property type="match status" value="1"/>
</dbReference>
<evidence type="ECO:0000313" key="2">
    <source>
        <dbReference type="EMBL" id="MDC8011824.1"/>
    </source>
</evidence>
<feature type="domain" description="Abortive phage infection protein C-terminal" evidence="1">
    <location>
        <begin position="237"/>
        <end position="398"/>
    </location>
</feature>
<name>A0A9X3YHS5_9GAMM</name>
<dbReference type="InterPro" id="IPR018891">
    <property type="entry name" value="AIPR_C"/>
</dbReference>